<evidence type="ECO:0000313" key="6">
    <source>
        <dbReference type="EMBL" id="KTE90488.1"/>
    </source>
</evidence>
<dbReference type="SUPFAM" id="SSF81442">
    <property type="entry name" value="Cytochrome c oxidase subunit I-like"/>
    <property type="match status" value="1"/>
</dbReference>
<dbReference type="GO" id="GO:0022904">
    <property type="term" value="P:respiratory electron transport chain"/>
    <property type="evidence" value="ECO:0007669"/>
    <property type="project" value="TreeGrafter"/>
</dbReference>
<dbReference type="GO" id="GO:0015990">
    <property type="term" value="P:electron transport coupled proton transport"/>
    <property type="evidence" value="ECO:0007669"/>
    <property type="project" value="TreeGrafter"/>
</dbReference>
<evidence type="ECO:0000256" key="1">
    <source>
        <dbReference type="ARBA" id="ARBA00022660"/>
    </source>
</evidence>
<dbReference type="InterPro" id="IPR000883">
    <property type="entry name" value="Cyt_C_Oxase_1"/>
</dbReference>
<dbReference type="GO" id="GO:0016020">
    <property type="term" value="C:membrane"/>
    <property type="evidence" value="ECO:0007669"/>
    <property type="project" value="InterPro"/>
</dbReference>
<feature type="transmembrane region" description="Helical" evidence="3">
    <location>
        <begin position="193"/>
        <end position="213"/>
    </location>
</feature>
<reference evidence="6 7" key="2">
    <citation type="submission" date="2015-12" db="EMBL/GenBank/DDBJ databases">
        <title>Draft Genome Sequence of Desulfitobacterium hafniense Strain DH, a Sulfate-reducing Bacterium Isolated from Paddy Soils.</title>
        <authorList>
            <person name="Bao P."/>
            <person name="Zhang X."/>
            <person name="Li G."/>
        </authorList>
    </citation>
    <scope>NUCLEOTIDE SEQUENCE [LARGE SCALE GENOMIC DNA]</scope>
    <source>
        <strain evidence="6 7">DH</strain>
    </source>
</reference>
<feature type="transmembrane region" description="Helical" evidence="3">
    <location>
        <begin position="86"/>
        <end position="109"/>
    </location>
</feature>
<dbReference type="Pfam" id="PF00115">
    <property type="entry name" value="COX1"/>
    <property type="match status" value="1"/>
</dbReference>
<keyword evidence="5" id="KW-0560">Oxidoreductase</keyword>
<accession>A0A098AWW8</accession>
<evidence type="ECO:0000313" key="5">
    <source>
        <dbReference type="EMBL" id="CDX01088.1"/>
    </source>
</evidence>
<feature type="transmembrane region" description="Helical" evidence="3">
    <location>
        <begin position="292"/>
        <end position="316"/>
    </location>
</feature>
<evidence type="ECO:0000313" key="7">
    <source>
        <dbReference type="Proteomes" id="UP000054623"/>
    </source>
</evidence>
<name>A0A098AWW8_DESHA</name>
<feature type="transmembrane region" description="Helical" evidence="3">
    <location>
        <begin position="328"/>
        <end position="350"/>
    </location>
</feature>
<feature type="transmembrane region" description="Helical" evidence="3">
    <location>
        <begin position="222"/>
        <end position="243"/>
    </location>
</feature>
<feature type="transmembrane region" description="Helical" evidence="3">
    <location>
        <begin position="150"/>
        <end position="173"/>
    </location>
</feature>
<feature type="transmembrane region" description="Helical" evidence="3">
    <location>
        <begin position="362"/>
        <end position="391"/>
    </location>
</feature>
<dbReference type="AlphaFoldDB" id="A0A098AWW8"/>
<keyword evidence="3" id="KW-0812">Transmembrane</keyword>
<keyword evidence="3" id="KW-1133">Transmembrane helix</keyword>
<dbReference type="EMBL" id="LOCK01000039">
    <property type="protein sequence ID" value="KTE90488.1"/>
    <property type="molecule type" value="Genomic_DNA"/>
</dbReference>
<dbReference type="PANTHER" id="PTHR10422">
    <property type="entry name" value="CYTOCHROME C OXIDASE SUBUNIT 1"/>
    <property type="match status" value="1"/>
</dbReference>
<dbReference type="Proteomes" id="UP000054623">
    <property type="component" value="Unassembled WGS sequence"/>
</dbReference>
<sequence>MKTFSGKQIARRYVLYGVFLFAIQGIVALLGATSLIFPDLPSPVSYAYGRAVHLALATFWPVIGMMGMVYYYTVEQLKADIYSPKLARWQFLILLMASAGLLGTLALGIGNGREYLDGLPVFYLGISLGLLLGAYNLIRTLWQNKQKITPAAGIMAVGAVFLCVLIIPNVLRFTNPVADEAVKFWVVHLWEEMAFELTTSGFIASFFVTAGIAEKRDIEKWLYLEATLSVIGGLFGTGHHYFWIGFPPVWLFLGTFFSLIQVLPVFLLAYLVYKGFKKHKPFSLREKLAVGLILSSIFHHLTGATLLGILITIPWINVYAHGTYITSGHAHLALFGTIGFLVLAGAYTILSEKEPLDKKAYGYGLSGVILLNLGLIGMSSSLILAGFLQTYLWRVMGIDFMAVNSVINPYLILRVLWGSLFTLGAAILCSLIIRTWWKTRRA</sequence>
<feature type="transmembrane region" description="Helical" evidence="3">
    <location>
        <begin position="249"/>
        <end position="272"/>
    </location>
</feature>
<dbReference type="GO" id="GO:0004129">
    <property type="term" value="F:cytochrome-c oxidase activity"/>
    <property type="evidence" value="ECO:0007669"/>
    <property type="project" value="InterPro"/>
</dbReference>
<dbReference type="GO" id="GO:0016491">
    <property type="term" value="F:oxidoreductase activity"/>
    <property type="evidence" value="ECO:0007669"/>
    <property type="project" value="UniProtKB-KW"/>
</dbReference>
<dbReference type="OrthoDB" id="9767153at2"/>
<evidence type="ECO:0000256" key="2">
    <source>
        <dbReference type="ARBA" id="ARBA00022982"/>
    </source>
</evidence>
<feature type="domain" description="Cytochrome oxidase subunit I profile" evidence="4">
    <location>
        <begin position="184"/>
        <end position="428"/>
    </location>
</feature>
<dbReference type="InterPro" id="IPR023616">
    <property type="entry name" value="Cyt_c_oxase-like_su1_dom"/>
</dbReference>
<dbReference type="Gene3D" id="1.20.210.10">
    <property type="entry name" value="Cytochrome c oxidase-like, subunit I domain"/>
    <property type="match status" value="1"/>
</dbReference>
<dbReference type="PROSITE" id="PS50855">
    <property type="entry name" value="COX1"/>
    <property type="match status" value="1"/>
</dbReference>
<evidence type="ECO:0000259" key="4">
    <source>
        <dbReference type="PROSITE" id="PS50855"/>
    </source>
</evidence>
<dbReference type="InterPro" id="IPR036927">
    <property type="entry name" value="Cyt_c_oxase-like_su1_sf"/>
</dbReference>
<dbReference type="PANTHER" id="PTHR10422:SF43">
    <property type="entry name" value="NITRIC OXIDE REDUCTASE SUBUNIT B"/>
    <property type="match status" value="1"/>
</dbReference>
<keyword evidence="2" id="KW-0249">Electron transport</keyword>
<feature type="transmembrane region" description="Helical" evidence="3">
    <location>
        <begin position="121"/>
        <end position="138"/>
    </location>
</feature>
<proteinExistence type="predicted"/>
<dbReference type="EC" id="1.9.3.1" evidence="5"/>
<dbReference type="OMA" id="LDKMYWW"/>
<feature type="transmembrane region" description="Helical" evidence="3">
    <location>
        <begin position="12"/>
        <end position="32"/>
    </location>
</feature>
<keyword evidence="1" id="KW-0813">Transport</keyword>
<dbReference type="RefSeq" id="WP_005814417.1">
    <property type="nucleotide sequence ID" value="NZ_CABKQQ010000051.1"/>
</dbReference>
<feature type="transmembrane region" description="Helical" evidence="3">
    <location>
        <begin position="411"/>
        <end position="433"/>
    </location>
</feature>
<gene>
    <name evidence="6" type="ORF">AT727_07820</name>
    <name evidence="5" type="ORF">DPCES_1201</name>
</gene>
<dbReference type="EMBL" id="LK996017">
    <property type="protein sequence ID" value="CDX01088.1"/>
    <property type="molecule type" value="Genomic_DNA"/>
</dbReference>
<keyword evidence="3" id="KW-0472">Membrane</keyword>
<feature type="transmembrane region" description="Helical" evidence="3">
    <location>
        <begin position="52"/>
        <end position="74"/>
    </location>
</feature>
<dbReference type="GO" id="GO:0009060">
    <property type="term" value="P:aerobic respiration"/>
    <property type="evidence" value="ECO:0007669"/>
    <property type="project" value="InterPro"/>
</dbReference>
<protein>
    <submittedName>
        <fullName evidence="6">Cytochrome C and quinol oxidase polypeptide I</fullName>
    </submittedName>
    <submittedName>
        <fullName evidence="5">Nitric-oxide reductase</fullName>
        <ecNumber evidence="5">1.9.3.1</ecNumber>
    </submittedName>
</protein>
<evidence type="ECO:0000256" key="3">
    <source>
        <dbReference type="SAM" id="Phobius"/>
    </source>
</evidence>
<organism evidence="5">
    <name type="scientific">Desulfitobacterium hafniense</name>
    <name type="common">Desulfitobacterium frappieri</name>
    <dbReference type="NCBI Taxonomy" id="49338"/>
    <lineage>
        <taxon>Bacteria</taxon>
        <taxon>Bacillati</taxon>
        <taxon>Bacillota</taxon>
        <taxon>Clostridia</taxon>
        <taxon>Eubacteriales</taxon>
        <taxon>Desulfitobacteriaceae</taxon>
        <taxon>Desulfitobacterium</taxon>
    </lineage>
</organism>
<keyword evidence="1" id="KW-0679">Respiratory chain</keyword>
<dbReference type="GO" id="GO:0020037">
    <property type="term" value="F:heme binding"/>
    <property type="evidence" value="ECO:0007669"/>
    <property type="project" value="InterPro"/>
</dbReference>
<reference evidence="5" key="1">
    <citation type="submission" date="2014-07" db="EMBL/GenBank/DDBJ databases">
        <authorList>
            <person name="Hornung V.Bastian."/>
        </authorList>
    </citation>
    <scope>NUCLEOTIDE SEQUENCE</scope>
    <source>
        <strain evidence="5">PCE-S</strain>
    </source>
</reference>
<dbReference type="PATRIC" id="fig|49338.4.peg.1300"/>